<dbReference type="SUPFAM" id="SSF46934">
    <property type="entry name" value="UBA-like"/>
    <property type="match status" value="1"/>
</dbReference>
<dbReference type="InterPro" id="IPR000719">
    <property type="entry name" value="Prot_kinase_dom"/>
</dbReference>
<feature type="domain" description="UBA" evidence="20">
    <location>
        <begin position="90"/>
        <end position="131"/>
    </location>
</feature>
<keyword evidence="10 17" id="KW-0547">Nucleotide-binding</keyword>
<dbReference type="CDD" id="cd21777">
    <property type="entry name" value="MobB_LATS2"/>
    <property type="match status" value="1"/>
</dbReference>
<keyword evidence="5" id="KW-0963">Cytoplasm</keyword>
<dbReference type="PROSITE" id="PS00108">
    <property type="entry name" value="PROTEIN_KINASE_ST"/>
    <property type="match status" value="1"/>
</dbReference>
<keyword evidence="11 22" id="KW-0418">Kinase</keyword>
<feature type="compositionally biased region" description="Basic and acidic residues" evidence="18">
    <location>
        <begin position="492"/>
        <end position="514"/>
    </location>
</feature>
<dbReference type="GO" id="GO:0035329">
    <property type="term" value="P:hippo signaling"/>
    <property type="evidence" value="ECO:0007669"/>
    <property type="project" value="UniProtKB-ARBA"/>
</dbReference>
<dbReference type="Gene3D" id="1.10.8.10">
    <property type="entry name" value="DNA helicase RuvA subunit, C-terminal domain"/>
    <property type="match status" value="1"/>
</dbReference>
<dbReference type="FunFam" id="1.10.510.10:FF:000086">
    <property type="entry name" value="Non-specific serine/threonine protein kinase"/>
    <property type="match status" value="1"/>
</dbReference>
<dbReference type="InterPro" id="IPR011009">
    <property type="entry name" value="Kinase-like_dom_sf"/>
</dbReference>
<feature type="region of interest" description="Disordered" evidence="18">
    <location>
        <begin position="1"/>
        <end position="70"/>
    </location>
</feature>
<comment type="catalytic activity">
    <reaction evidence="15">
        <text>L-threonyl-[protein] + ATP = O-phospho-L-threonyl-[protein] + ADP + H(+)</text>
        <dbReference type="Rhea" id="RHEA:46608"/>
        <dbReference type="Rhea" id="RHEA-COMP:11060"/>
        <dbReference type="Rhea" id="RHEA-COMP:11605"/>
        <dbReference type="ChEBI" id="CHEBI:15378"/>
        <dbReference type="ChEBI" id="CHEBI:30013"/>
        <dbReference type="ChEBI" id="CHEBI:30616"/>
        <dbReference type="ChEBI" id="CHEBI:61977"/>
        <dbReference type="ChEBI" id="CHEBI:456216"/>
        <dbReference type="EC" id="2.7.11.1"/>
    </reaction>
</comment>
<feature type="compositionally biased region" description="Pro residues" evidence="18">
    <location>
        <begin position="30"/>
        <end position="40"/>
    </location>
</feature>
<dbReference type="OrthoDB" id="3638488at2759"/>
<comment type="subcellular location">
    <subcellularLocation>
        <location evidence="2">Cytoplasm</location>
        <location evidence="2">Cytoskeleton</location>
        <location evidence="2">Microtubule organizing center</location>
        <location evidence="2">Centrosome</location>
    </subcellularLocation>
</comment>
<dbReference type="PANTHER" id="PTHR24356">
    <property type="entry name" value="SERINE/THREONINE-PROTEIN KINASE"/>
    <property type="match status" value="1"/>
</dbReference>
<dbReference type="FunFam" id="3.30.200.20:FF:001246">
    <property type="entry name" value="Large tumor suppressor kinase 1"/>
    <property type="match status" value="1"/>
</dbReference>
<accession>A0A7J8DX22</accession>
<proteinExistence type="inferred from homology"/>
<comment type="catalytic activity">
    <reaction evidence="16">
        <text>L-seryl-[protein] + ATP = O-phospho-L-seryl-[protein] + ADP + H(+)</text>
        <dbReference type="Rhea" id="RHEA:17989"/>
        <dbReference type="Rhea" id="RHEA-COMP:9863"/>
        <dbReference type="Rhea" id="RHEA-COMP:11604"/>
        <dbReference type="ChEBI" id="CHEBI:15378"/>
        <dbReference type="ChEBI" id="CHEBI:29999"/>
        <dbReference type="ChEBI" id="CHEBI:30616"/>
        <dbReference type="ChEBI" id="CHEBI:83421"/>
        <dbReference type="ChEBI" id="CHEBI:456216"/>
        <dbReference type="EC" id="2.7.11.1"/>
    </reaction>
</comment>
<feature type="region of interest" description="Disordered" evidence="18">
    <location>
        <begin position="998"/>
        <end position="1028"/>
    </location>
</feature>
<evidence type="ECO:0000259" key="21">
    <source>
        <dbReference type="PROSITE" id="PS51285"/>
    </source>
</evidence>
<dbReference type="GO" id="GO:0009966">
    <property type="term" value="P:regulation of signal transduction"/>
    <property type="evidence" value="ECO:0007669"/>
    <property type="project" value="UniProtKB-ARBA"/>
</dbReference>
<keyword evidence="9" id="KW-0479">Metal-binding</keyword>
<feature type="domain" description="Protein kinase" evidence="19">
    <location>
        <begin position="610"/>
        <end position="915"/>
    </location>
</feature>
<dbReference type="PROSITE" id="PS00107">
    <property type="entry name" value="PROTEIN_KINASE_ATP"/>
    <property type="match status" value="1"/>
</dbReference>
<evidence type="ECO:0000256" key="15">
    <source>
        <dbReference type="ARBA" id="ARBA00047899"/>
    </source>
</evidence>
<dbReference type="FunFam" id="1.10.510.10:FF:000199">
    <property type="entry name" value="Non-specific serine/threonine protein kinase"/>
    <property type="match status" value="1"/>
</dbReference>
<dbReference type="Gene3D" id="1.10.510.10">
    <property type="entry name" value="Transferase(Phosphotransferase) domain 1"/>
    <property type="match status" value="2"/>
</dbReference>
<dbReference type="AlphaFoldDB" id="A0A7J8DX22"/>
<dbReference type="InterPro" id="IPR050236">
    <property type="entry name" value="Ser_Thr_kinase_AGC"/>
</dbReference>
<dbReference type="EC" id="2.7.11.1" evidence="4"/>
<evidence type="ECO:0000259" key="19">
    <source>
        <dbReference type="PROSITE" id="PS50011"/>
    </source>
</evidence>
<dbReference type="EMBL" id="JACASE010000011">
    <property type="protein sequence ID" value="KAF6427744.1"/>
    <property type="molecule type" value="Genomic_DNA"/>
</dbReference>
<evidence type="ECO:0000256" key="9">
    <source>
        <dbReference type="ARBA" id="ARBA00022723"/>
    </source>
</evidence>
<feature type="domain" description="AGC-kinase C-terminal" evidence="21">
    <location>
        <begin position="916"/>
        <end position="994"/>
    </location>
</feature>
<feature type="compositionally biased region" description="Basic and acidic residues" evidence="18">
    <location>
        <begin position="525"/>
        <end position="534"/>
    </location>
</feature>
<dbReference type="CDD" id="cd14398">
    <property type="entry name" value="UBA_LATS2"/>
    <property type="match status" value="1"/>
</dbReference>
<evidence type="ECO:0000256" key="6">
    <source>
        <dbReference type="ARBA" id="ARBA00022527"/>
    </source>
</evidence>
<dbReference type="GO" id="GO:0043065">
    <property type="term" value="P:positive regulation of apoptotic process"/>
    <property type="evidence" value="ECO:0007669"/>
    <property type="project" value="TreeGrafter"/>
</dbReference>
<evidence type="ECO:0000256" key="1">
    <source>
        <dbReference type="ARBA" id="ARBA00001946"/>
    </source>
</evidence>
<dbReference type="Gene3D" id="3.30.200.20">
    <property type="entry name" value="Phosphorylase Kinase, domain 1"/>
    <property type="match status" value="2"/>
</dbReference>
<feature type="compositionally biased region" description="Pro residues" evidence="18">
    <location>
        <begin position="419"/>
        <end position="429"/>
    </location>
</feature>
<dbReference type="SUPFAM" id="SSF56112">
    <property type="entry name" value="Protein kinase-like (PK-like)"/>
    <property type="match status" value="1"/>
</dbReference>
<protein>
    <recommendedName>
        <fullName evidence="4">non-specific serine/threonine protein kinase</fullName>
        <ecNumber evidence="4">2.7.11.1</ecNumber>
    </recommendedName>
</protein>
<dbReference type="GO" id="GO:0005813">
    <property type="term" value="C:centrosome"/>
    <property type="evidence" value="ECO:0007669"/>
    <property type="project" value="UniProtKB-SubCell"/>
</dbReference>
<evidence type="ECO:0000256" key="8">
    <source>
        <dbReference type="ARBA" id="ARBA00022679"/>
    </source>
</evidence>
<dbReference type="PROSITE" id="PS50011">
    <property type="entry name" value="PROTEIN_KINASE_DOM"/>
    <property type="match status" value="1"/>
</dbReference>
<evidence type="ECO:0000313" key="23">
    <source>
        <dbReference type="Proteomes" id="UP000593571"/>
    </source>
</evidence>
<keyword evidence="23" id="KW-1185">Reference proteome</keyword>
<dbReference type="PROSITE" id="PS50030">
    <property type="entry name" value="UBA"/>
    <property type="match status" value="1"/>
</dbReference>
<evidence type="ECO:0000256" key="10">
    <source>
        <dbReference type="ARBA" id="ARBA00022741"/>
    </source>
</evidence>
<dbReference type="InterPro" id="IPR009060">
    <property type="entry name" value="UBA-like_sf"/>
</dbReference>
<dbReference type="GO" id="GO:0004674">
    <property type="term" value="F:protein serine/threonine kinase activity"/>
    <property type="evidence" value="ECO:0007669"/>
    <property type="project" value="UniProtKB-KW"/>
</dbReference>
<evidence type="ECO:0000256" key="12">
    <source>
        <dbReference type="ARBA" id="ARBA00022840"/>
    </source>
</evidence>
<comment type="cofactor">
    <cofactor evidence="1">
        <name>Mg(2+)</name>
        <dbReference type="ChEBI" id="CHEBI:18420"/>
    </cofactor>
</comment>
<organism evidence="22 23">
    <name type="scientific">Rousettus aegyptiacus</name>
    <name type="common">Egyptian fruit bat</name>
    <name type="synonym">Pteropus aegyptiacus</name>
    <dbReference type="NCBI Taxonomy" id="9407"/>
    <lineage>
        <taxon>Eukaryota</taxon>
        <taxon>Metazoa</taxon>
        <taxon>Chordata</taxon>
        <taxon>Craniata</taxon>
        <taxon>Vertebrata</taxon>
        <taxon>Euteleostomi</taxon>
        <taxon>Mammalia</taxon>
        <taxon>Eutheria</taxon>
        <taxon>Laurasiatheria</taxon>
        <taxon>Chiroptera</taxon>
        <taxon>Yinpterochiroptera</taxon>
        <taxon>Pteropodoidea</taxon>
        <taxon>Pteropodidae</taxon>
        <taxon>Rousettinae</taxon>
        <taxon>Rousettus</taxon>
    </lineage>
</organism>
<evidence type="ECO:0000256" key="4">
    <source>
        <dbReference type="ARBA" id="ARBA00012513"/>
    </source>
</evidence>
<dbReference type="Pfam" id="PF00069">
    <property type="entry name" value="Pkinase"/>
    <property type="match status" value="2"/>
</dbReference>
<dbReference type="InterPro" id="IPR017892">
    <property type="entry name" value="Pkinase_C"/>
</dbReference>
<dbReference type="Proteomes" id="UP000593571">
    <property type="component" value="Unassembled WGS sequence"/>
</dbReference>
<comment type="caution">
    <text evidence="22">The sequence shown here is derived from an EMBL/GenBank/DDBJ whole genome shotgun (WGS) entry which is preliminary data.</text>
</comment>
<evidence type="ECO:0000256" key="2">
    <source>
        <dbReference type="ARBA" id="ARBA00004300"/>
    </source>
</evidence>
<keyword evidence="7" id="KW-0597">Phosphoprotein</keyword>
<dbReference type="GO" id="GO:0005524">
    <property type="term" value="F:ATP binding"/>
    <property type="evidence" value="ECO:0007669"/>
    <property type="project" value="UniProtKB-UniRule"/>
</dbReference>
<feature type="region of interest" description="Disordered" evidence="18">
    <location>
        <begin position="407"/>
        <end position="445"/>
    </location>
</feature>
<dbReference type="InterPro" id="IPR008271">
    <property type="entry name" value="Ser/Thr_kinase_AS"/>
</dbReference>
<dbReference type="Pfam" id="PF00433">
    <property type="entry name" value="Pkinase_C"/>
    <property type="match status" value="1"/>
</dbReference>
<evidence type="ECO:0000256" key="16">
    <source>
        <dbReference type="ARBA" id="ARBA00048679"/>
    </source>
</evidence>
<evidence type="ECO:0000256" key="13">
    <source>
        <dbReference type="ARBA" id="ARBA00022842"/>
    </source>
</evidence>
<keyword evidence="12 17" id="KW-0067">ATP-binding</keyword>
<dbReference type="GO" id="GO:0005634">
    <property type="term" value="C:nucleus"/>
    <property type="evidence" value="ECO:0007669"/>
    <property type="project" value="TreeGrafter"/>
</dbReference>
<evidence type="ECO:0000256" key="7">
    <source>
        <dbReference type="ARBA" id="ARBA00022553"/>
    </source>
</evidence>
<keyword evidence="8" id="KW-0808">Transferase</keyword>
<name>A0A7J8DX22_ROUAE</name>
<dbReference type="SMART" id="SM00133">
    <property type="entry name" value="S_TK_X"/>
    <property type="match status" value="1"/>
</dbReference>
<evidence type="ECO:0000256" key="14">
    <source>
        <dbReference type="ARBA" id="ARBA00023212"/>
    </source>
</evidence>
<dbReference type="GO" id="GO:0000922">
    <property type="term" value="C:spindle pole"/>
    <property type="evidence" value="ECO:0007669"/>
    <property type="project" value="TreeGrafter"/>
</dbReference>
<dbReference type="GO" id="GO:0046620">
    <property type="term" value="P:regulation of organ growth"/>
    <property type="evidence" value="ECO:0007669"/>
    <property type="project" value="TreeGrafter"/>
</dbReference>
<evidence type="ECO:0000313" key="22">
    <source>
        <dbReference type="EMBL" id="KAF6427744.1"/>
    </source>
</evidence>
<evidence type="ECO:0000256" key="17">
    <source>
        <dbReference type="PROSITE-ProRule" id="PRU10141"/>
    </source>
</evidence>
<gene>
    <name evidence="22" type="ORF">HJG63_007519</name>
</gene>
<dbReference type="InterPro" id="IPR015940">
    <property type="entry name" value="UBA"/>
</dbReference>
<keyword evidence="6" id="KW-0723">Serine/threonine-protein kinase</keyword>
<keyword evidence="14" id="KW-0206">Cytoskeleton</keyword>
<feature type="region of interest" description="Disordered" evidence="18">
    <location>
        <begin position="485"/>
        <end position="534"/>
    </location>
</feature>
<feature type="compositionally biased region" description="Low complexity" evidence="18">
    <location>
        <begin position="41"/>
        <end position="51"/>
    </location>
</feature>
<evidence type="ECO:0000256" key="18">
    <source>
        <dbReference type="SAM" id="MobiDB-lite"/>
    </source>
</evidence>
<evidence type="ECO:0000259" key="20">
    <source>
        <dbReference type="PROSITE" id="PS50030"/>
    </source>
</evidence>
<dbReference type="InterPro" id="IPR000961">
    <property type="entry name" value="AGC-kinase_C"/>
</dbReference>
<dbReference type="GO" id="GO:0046872">
    <property type="term" value="F:metal ion binding"/>
    <property type="evidence" value="ECO:0007669"/>
    <property type="project" value="UniProtKB-KW"/>
</dbReference>
<evidence type="ECO:0000256" key="11">
    <source>
        <dbReference type="ARBA" id="ARBA00022777"/>
    </source>
</evidence>
<evidence type="ECO:0000256" key="3">
    <source>
        <dbReference type="ARBA" id="ARBA00009903"/>
    </source>
</evidence>
<evidence type="ECO:0000256" key="5">
    <source>
        <dbReference type="ARBA" id="ARBA00022490"/>
    </source>
</evidence>
<dbReference type="SMART" id="SM00220">
    <property type="entry name" value="S_TKc"/>
    <property type="match status" value="1"/>
</dbReference>
<reference evidence="22 23" key="1">
    <citation type="journal article" date="2020" name="Nature">
        <title>Six reference-quality genomes reveal evolution of bat adaptations.</title>
        <authorList>
            <person name="Jebb D."/>
            <person name="Huang Z."/>
            <person name="Pippel M."/>
            <person name="Hughes G.M."/>
            <person name="Lavrichenko K."/>
            <person name="Devanna P."/>
            <person name="Winkler S."/>
            <person name="Jermiin L.S."/>
            <person name="Skirmuntt E.C."/>
            <person name="Katzourakis A."/>
            <person name="Burkitt-Gray L."/>
            <person name="Ray D.A."/>
            <person name="Sullivan K.A.M."/>
            <person name="Roscito J.G."/>
            <person name="Kirilenko B.M."/>
            <person name="Davalos L.M."/>
            <person name="Corthals A.P."/>
            <person name="Power M.L."/>
            <person name="Jones G."/>
            <person name="Ransome R.D."/>
            <person name="Dechmann D.K.N."/>
            <person name="Locatelli A.G."/>
            <person name="Puechmaille S.J."/>
            <person name="Fedrigo O."/>
            <person name="Jarvis E.D."/>
            <person name="Hiller M."/>
            <person name="Vernes S.C."/>
            <person name="Myers E.W."/>
            <person name="Teeling E.C."/>
        </authorList>
    </citation>
    <scope>NUCLEOTIDE SEQUENCE [LARGE SCALE GENOMIC DNA]</scope>
    <source>
        <strain evidence="22">MRouAeg1</strain>
        <tissue evidence="22">Muscle</tissue>
    </source>
</reference>
<comment type="similarity">
    <text evidence="3">Belongs to the protein kinase superfamily. AGC Ser/Thr protein kinase family.</text>
</comment>
<dbReference type="GO" id="GO:0000082">
    <property type="term" value="P:G1/S transition of mitotic cell cycle"/>
    <property type="evidence" value="ECO:0007669"/>
    <property type="project" value="TreeGrafter"/>
</dbReference>
<dbReference type="PANTHER" id="PTHR24356:SF149">
    <property type="entry name" value="SERINE_THREONINE-PROTEIN KINASE LATS2"/>
    <property type="match status" value="1"/>
</dbReference>
<dbReference type="PROSITE" id="PS51285">
    <property type="entry name" value="AGC_KINASE_CTER"/>
    <property type="match status" value="1"/>
</dbReference>
<keyword evidence="13" id="KW-0460">Magnesium</keyword>
<sequence>MRPKTFPATAYAGNSRQRLQEIREGLKQPPKAPAPGPPVGPGDSAADAKALGGKDGARRQPPRAAPRFGPHQKALREIRYSLLPFATEPQVNRQMLQELVGAGCDQEMAGRALKQTGSRSIEAALDYISKMGYLDPRNEQIVRVIRQTSPGKGLVPAAVPRRLSFEGAGDPLPAYHPLSGAYEGGALGDAPRQYADLLFAGPSAHGAPAGPQPQPRGFSPNLETAALGLLPQAPPYRPHLLVATEPVGYDVQRSPSFQSKAPPDAGAYASLAAKGPAFQPAGAAGLYAPPPPHKQAPQVHALGPPQGLLAPSRGSLNVDLYEAGGPPAQAWPAPHLARRDSLQKPGLEAPPRAHAAFLPEGAVPSRTSSFNSHQQQVAVASPNTITAVTAAHILHPVKSVRVLRPEPQTAVGPSHPAWVAPPGPAPGPEAPDSADEHPLPLGAGAYPREVDMRCPPPPYPKHLLLRGAAEQVDVDGLCAGMEQRLRGTQAEPPDRADPDPKGAKADRAGKDKKQIQTSPVPVRKNGRDEEKRESRIKSYSPYAFKFFMEQHVENVIKTYQQKVHRRLQLEQEMARAGLCEAEREQMRRILYQKESNHNRLKRAKMDKSMFVRVKTLGVGAFGEVCLACKVDTHALYAMKTLRKKDVLDRNQVAHVKAERDILAEADNEWVVKLYYSFQDKDSLYFVMDYIPGGDMMSLLIRMEVFPEHLARFYIAELTLAVESVHKMGFIHRDIKPDNILIDLDGHIKLTDFGLCTGFRWTHNSKYYQRGSHVRQDSMEPGDLWGDVSNCRCGDRLKTLEQRARKQHQRCLAHSLVGTPNYIAPEVLLRKGYTQLCDWWSVGVILFEMLVGQPPFLAPTPTETQLKVVNWESTLHIPAQVKLSPEARDLITRLCCAADRRLGRGGADDLKAHPFFATTDFSSDIRKQPAPYVPKISHPMDTSNFDPVEEESPWNDADEDGARAWDTLTAASSKHPEHAFYEFTFRRFFDDNGYPFRCPKPAEAPPAGDPDPGSAELLGQAGGCQPVYV</sequence>
<dbReference type="InterPro" id="IPR017441">
    <property type="entry name" value="Protein_kinase_ATP_BS"/>
</dbReference>
<feature type="binding site" evidence="17">
    <location>
        <position position="639"/>
    </location>
    <ligand>
        <name>ATP</name>
        <dbReference type="ChEBI" id="CHEBI:30616"/>
    </ligand>
</feature>